<dbReference type="PANTHER" id="PTHR32063">
    <property type="match status" value="1"/>
</dbReference>
<dbReference type="GO" id="GO:0008324">
    <property type="term" value="F:monoatomic cation transmembrane transporter activity"/>
    <property type="evidence" value="ECO:0007669"/>
    <property type="project" value="InterPro"/>
</dbReference>
<comment type="similarity">
    <text evidence="2">Belongs to the resistance-nodulation-cell division (RND) (TC 2.A.6) family.</text>
</comment>
<feature type="transmembrane region" description="Helical" evidence="8">
    <location>
        <begin position="391"/>
        <end position="412"/>
    </location>
</feature>
<keyword evidence="6 8" id="KW-1133">Transmembrane helix</keyword>
<dbReference type="RefSeq" id="WP_136081438.1">
    <property type="nucleotide sequence ID" value="NZ_CAAHFG010000003.1"/>
</dbReference>
<dbReference type="InterPro" id="IPR027463">
    <property type="entry name" value="AcrB_DN_DC_subdom"/>
</dbReference>
<dbReference type="Gene3D" id="3.30.70.1430">
    <property type="entry name" value="Multidrug efflux transporter AcrB pore domain"/>
    <property type="match status" value="2"/>
</dbReference>
<evidence type="ECO:0000256" key="4">
    <source>
        <dbReference type="ARBA" id="ARBA00022475"/>
    </source>
</evidence>
<feature type="transmembrane region" description="Helical" evidence="8">
    <location>
        <begin position="997"/>
        <end position="1022"/>
    </location>
</feature>
<feature type="transmembrane region" description="Helical" evidence="8">
    <location>
        <begin position="532"/>
        <end position="552"/>
    </location>
</feature>
<proteinExistence type="inferred from homology"/>
<dbReference type="Gene3D" id="1.20.1640.10">
    <property type="entry name" value="Multidrug efflux transporter AcrB transmembrane domain"/>
    <property type="match status" value="2"/>
</dbReference>
<dbReference type="InterPro" id="IPR001036">
    <property type="entry name" value="Acrflvin-R"/>
</dbReference>
<dbReference type="PRINTS" id="PR00702">
    <property type="entry name" value="ACRIFLAVINRP"/>
</dbReference>
<feature type="transmembrane region" description="Helical" evidence="8">
    <location>
        <begin position="339"/>
        <end position="358"/>
    </location>
</feature>
<dbReference type="PANTHER" id="PTHR32063:SF24">
    <property type="entry name" value="CATION EFFLUX SYSTEM (ACRB_ACRD_ACRF FAMILY)"/>
    <property type="match status" value="1"/>
</dbReference>
<dbReference type="Gene3D" id="3.30.2090.10">
    <property type="entry name" value="Multidrug efflux transporter AcrB TolC docking domain, DN and DC subdomains"/>
    <property type="match status" value="2"/>
</dbReference>
<evidence type="ECO:0000256" key="7">
    <source>
        <dbReference type="ARBA" id="ARBA00023136"/>
    </source>
</evidence>
<keyword evidence="7 8" id="KW-0472">Membrane</keyword>
<evidence type="ECO:0000256" key="1">
    <source>
        <dbReference type="ARBA" id="ARBA00004651"/>
    </source>
</evidence>
<dbReference type="SUPFAM" id="SSF82693">
    <property type="entry name" value="Multidrug efflux transporter AcrB pore domain, PN1, PN2, PC1 and PC2 subdomains"/>
    <property type="match status" value="3"/>
</dbReference>
<evidence type="ECO:0000256" key="3">
    <source>
        <dbReference type="ARBA" id="ARBA00022448"/>
    </source>
</evidence>
<dbReference type="Gene3D" id="3.30.70.1440">
    <property type="entry name" value="Multidrug efflux transporter AcrB pore domain"/>
    <property type="match status" value="1"/>
</dbReference>
<name>A0A6C2U7R9_PONDE</name>
<feature type="transmembrane region" description="Helical" evidence="8">
    <location>
        <begin position="968"/>
        <end position="985"/>
    </location>
</feature>
<reference evidence="9 10" key="1">
    <citation type="submission" date="2019-04" db="EMBL/GenBank/DDBJ databases">
        <authorList>
            <person name="Van Vliet M D."/>
        </authorList>
    </citation>
    <scope>NUCLEOTIDE SEQUENCE [LARGE SCALE GENOMIC DNA]</scope>
    <source>
        <strain evidence="9 10">F1</strain>
    </source>
</reference>
<feature type="transmembrane region" description="Helical" evidence="8">
    <location>
        <begin position="12"/>
        <end position="31"/>
    </location>
</feature>
<gene>
    <name evidence="9" type="primary">czcA_4</name>
    <name evidence="9" type="ORF">PDESU_04460</name>
</gene>
<evidence type="ECO:0000256" key="2">
    <source>
        <dbReference type="ARBA" id="ARBA00010942"/>
    </source>
</evidence>
<feature type="transmembrane region" description="Helical" evidence="8">
    <location>
        <begin position="920"/>
        <end position="941"/>
    </location>
</feature>
<dbReference type="Gene3D" id="3.30.70.1320">
    <property type="entry name" value="Multidrug efflux transporter AcrB pore domain like"/>
    <property type="match status" value="1"/>
</dbReference>
<feature type="transmembrane region" description="Helical" evidence="8">
    <location>
        <begin position="443"/>
        <end position="460"/>
    </location>
</feature>
<feature type="transmembrane region" description="Helical" evidence="8">
    <location>
        <begin position="894"/>
        <end position="914"/>
    </location>
</feature>
<dbReference type="Pfam" id="PF00873">
    <property type="entry name" value="ACR_tran"/>
    <property type="match status" value="1"/>
</dbReference>
<feature type="transmembrane region" description="Helical" evidence="8">
    <location>
        <begin position="472"/>
        <end position="494"/>
    </location>
</feature>
<evidence type="ECO:0000313" key="9">
    <source>
        <dbReference type="EMBL" id="VGO15873.1"/>
    </source>
</evidence>
<evidence type="ECO:0000313" key="10">
    <source>
        <dbReference type="Proteomes" id="UP000366872"/>
    </source>
</evidence>
<dbReference type="Proteomes" id="UP000366872">
    <property type="component" value="Unassembled WGS sequence"/>
</dbReference>
<keyword evidence="4" id="KW-1003">Cell membrane</keyword>
<dbReference type="InterPro" id="IPR004763">
    <property type="entry name" value="CusA-like"/>
</dbReference>
<keyword evidence="5 8" id="KW-0812">Transmembrane</keyword>
<dbReference type="SUPFAM" id="SSF82866">
    <property type="entry name" value="Multidrug efflux transporter AcrB transmembrane domain"/>
    <property type="match status" value="2"/>
</dbReference>
<evidence type="ECO:0000256" key="6">
    <source>
        <dbReference type="ARBA" id="ARBA00022989"/>
    </source>
</evidence>
<comment type="subcellular location">
    <subcellularLocation>
        <location evidence="1">Cell membrane</location>
        <topology evidence="1">Multi-pass membrane protein</topology>
    </subcellularLocation>
</comment>
<dbReference type="AlphaFoldDB" id="A0A6C2U7R9"/>
<feature type="transmembrane region" description="Helical" evidence="8">
    <location>
        <begin position="868"/>
        <end position="887"/>
    </location>
</feature>
<dbReference type="EMBL" id="CAAHFG010000003">
    <property type="protein sequence ID" value="VGO15873.1"/>
    <property type="molecule type" value="Genomic_DNA"/>
</dbReference>
<keyword evidence="10" id="KW-1185">Reference proteome</keyword>
<dbReference type="GO" id="GO:0042910">
    <property type="term" value="F:xenobiotic transmembrane transporter activity"/>
    <property type="evidence" value="ECO:0007669"/>
    <property type="project" value="TreeGrafter"/>
</dbReference>
<sequence length="1036" mass="112592">MIDNIIHIGLRHKLLAFIIAVSVCALGVYSLSRLSIDAFPDISPNLVQVFAEVDGMAPEEVEQLVTRPTETAMRNIPGVQKIRSLSSLGLSTVNIYFEDDVDIFLARQLVSERLKLAEEGIPKGIDMPHGLEMGPVASGMGKILAYYLQADGHDITEVRTLHEWVVKRGVETVPGVAKVVSQGGFMRQYEVELSPEKLLSHRLTASEVGDAIRLNNANSGAGLITSGSEELIVRTLGRVSTVDEISNTVVKTVDGKPVLVKDLGRVQLGGAFRRGVAVMNGQQEVVLGGIYKIHRANSFEVIQALQERIDEINESLPTGIRVVPYYDQSDLVSSSIKTVRNALILGLVLVSLIAFLFLGNVRNALIMVCSLPFALLFGITLMEWNGIPGDLISLGGMAIALGMIIDATIIMVEKLQTAAGKPATREESENAILKAAQEVGRPIVFAVAVICVVFLPIFTLGEVEGKMFRPLAFAVVATMIGSLLYALLVAPIFFRIMHRFDHKRSGHGPGRMLEPLLDRYEILIRKTLGHPYRLVIILIALLGSGVFGFMQLGREFVPVLQEGTINCYAYMNPNVSLDEIQKVCTQISRTAKEIPEIENIIADIGYGEVGPHMHHTNYGCITITLKPRRFGQKQRSQQEVVAALDEKLNNILGVTVGFSQPIAHEVDGLISGAGAQVVMKIFGDDMAKLGALGAKVEQVVSGVDGVADLQVEQTDGQTQMQLQLDAIKLARYGLNKHEVQSVVHQALTGEIAGEIFEGERSSRILVRLDKRYQENRDKIVNLPILTPAGSYVPLGNLASVKTLTGLRQISRENTQRYISVQCNVRGRDVGSFVQEAQRAVDNAAILPSGYRIAWGGQFELQQAANRRLAIVVPITLVLVLCMLYALFNSIPLALLIMLNVPLALVGGILSLAAFRENISIPSSIGFIALFGIALTDGVVLVSRIETLRKEGAEMLDAIISACRTKFRPVLMTTVTTALGLLPLIIASGTGSEVQRPLAIVVVFGLFTSTIVTLFILPAAYIWMAKKGMTSVKQDAT</sequence>
<dbReference type="SUPFAM" id="SSF82714">
    <property type="entry name" value="Multidrug efflux transporter AcrB TolC docking domain, DN and DC subdomains"/>
    <property type="match status" value="2"/>
</dbReference>
<evidence type="ECO:0000256" key="5">
    <source>
        <dbReference type="ARBA" id="ARBA00022692"/>
    </source>
</evidence>
<evidence type="ECO:0000256" key="8">
    <source>
        <dbReference type="SAM" id="Phobius"/>
    </source>
</evidence>
<accession>A0A6C2U7R9</accession>
<feature type="transmembrane region" description="Helical" evidence="8">
    <location>
        <begin position="365"/>
        <end position="385"/>
    </location>
</feature>
<organism evidence="9 10">
    <name type="scientific">Pontiella desulfatans</name>
    <dbReference type="NCBI Taxonomy" id="2750659"/>
    <lineage>
        <taxon>Bacteria</taxon>
        <taxon>Pseudomonadati</taxon>
        <taxon>Kiritimatiellota</taxon>
        <taxon>Kiritimatiellia</taxon>
        <taxon>Kiritimatiellales</taxon>
        <taxon>Pontiellaceae</taxon>
        <taxon>Pontiella</taxon>
    </lineage>
</organism>
<keyword evidence="3" id="KW-0813">Transport</keyword>
<dbReference type="GO" id="GO:0005886">
    <property type="term" value="C:plasma membrane"/>
    <property type="evidence" value="ECO:0007669"/>
    <property type="project" value="UniProtKB-SubCell"/>
</dbReference>
<protein>
    <submittedName>
        <fullName evidence="9">Cobalt-zinc-cadmium resistance protein CzcA</fullName>
    </submittedName>
</protein>
<dbReference type="NCBIfam" id="TIGR00914">
    <property type="entry name" value="2A0601"/>
    <property type="match status" value="1"/>
</dbReference>